<evidence type="ECO:0000256" key="1">
    <source>
        <dbReference type="ARBA" id="ARBA00022884"/>
    </source>
</evidence>
<protein>
    <submittedName>
        <fullName evidence="6 7">RNA-binding motif protein, X-linked 2 isoform X2</fullName>
    </submittedName>
</protein>
<dbReference type="PANTHER" id="PTHR45880:SF1">
    <property type="entry name" value="RNA-BINDING MOTIF PROTEIN, X-LINKED 2"/>
    <property type="match status" value="1"/>
</dbReference>
<feature type="region of interest" description="Disordered" evidence="3">
    <location>
        <begin position="113"/>
        <end position="249"/>
    </location>
</feature>
<dbReference type="InterPro" id="IPR045844">
    <property type="entry name" value="RRM_Ist3-like"/>
</dbReference>
<evidence type="ECO:0000313" key="7">
    <source>
        <dbReference type="RefSeq" id="XP_065644185.1"/>
    </source>
</evidence>
<evidence type="ECO:0000259" key="4">
    <source>
        <dbReference type="PROSITE" id="PS50102"/>
    </source>
</evidence>
<reference evidence="5 6" key="1">
    <citation type="submission" date="2025-05" db="UniProtKB">
        <authorList>
            <consortium name="RefSeq"/>
        </authorList>
    </citation>
    <scope>NUCLEOTIDE SEQUENCE [LARGE SCALE GENOMIC DNA]</scope>
</reference>
<sequence>MNPLTNVRNIGKLNDQDLQNGIFDHNLTWHSQYKDSAFIFIGGLPYDLTEGDVLAVFSQYGEIVNINLVRDKKTGKFKGYGFLCYEDQRSTILAVDNFNGIKLGGRTIRVDHVGEYRPPKGDEKDESGKYKDKVEVSCAPRTPSPKNDLVDEKKSKKKKKKKEKKSKKDKIIKTKHERKDSLQKYKEGEQKEEKKRFEKSSELITSSKNQSFEGKDCYRHHKSISSRSRSRSRDRSRHSARNLRSRSRS</sequence>
<dbReference type="Pfam" id="PF00076">
    <property type="entry name" value="RRM_1"/>
    <property type="match status" value="1"/>
</dbReference>
<dbReference type="Proteomes" id="UP001652625">
    <property type="component" value="Chromosome 01"/>
</dbReference>
<accession>A0ABM4B5R7</accession>
<dbReference type="InterPro" id="IPR000504">
    <property type="entry name" value="RRM_dom"/>
</dbReference>
<dbReference type="InterPro" id="IPR051847">
    <property type="entry name" value="RNA_proc/Spliceosome_comp"/>
</dbReference>
<dbReference type="InterPro" id="IPR035979">
    <property type="entry name" value="RBD_domain_sf"/>
</dbReference>
<dbReference type="SUPFAM" id="SSF54928">
    <property type="entry name" value="RNA-binding domain, RBD"/>
    <property type="match status" value="1"/>
</dbReference>
<dbReference type="CDD" id="cd12411">
    <property type="entry name" value="RRM_ist3_like"/>
    <property type="match status" value="1"/>
</dbReference>
<feature type="compositionally biased region" description="Basic residues" evidence="3">
    <location>
        <begin position="218"/>
        <end position="249"/>
    </location>
</feature>
<evidence type="ECO:0000313" key="5">
    <source>
        <dbReference type="Proteomes" id="UP001652625"/>
    </source>
</evidence>
<gene>
    <name evidence="6 7" type="primary">LOC100204213</name>
</gene>
<dbReference type="SMART" id="SM00360">
    <property type="entry name" value="RRM"/>
    <property type="match status" value="1"/>
</dbReference>
<feature type="domain" description="RRM" evidence="4">
    <location>
        <begin position="37"/>
        <end position="115"/>
    </location>
</feature>
<dbReference type="RefSeq" id="XP_065644185.1">
    <property type="nucleotide sequence ID" value="XM_065788113.1"/>
</dbReference>
<evidence type="ECO:0000256" key="2">
    <source>
        <dbReference type="PROSITE-ProRule" id="PRU00176"/>
    </source>
</evidence>
<keyword evidence="1 2" id="KW-0694">RNA-binding</keyword>
<dbReference type="PROSITE" id="PS50102">
    <property type="entry name" value="RRM"/>
    <property type="match status" value="1"/>
</dbReference>
<feature type="compositionally biased region" description="Polar residues" evidence="3">
    <location>
        <begin position="203"/>
        <end position="212"/>
    </location>
</feature>
<name>A0ABM4B5R7_HYDVU</name>
<feature type="compositionally biased region" description="Basic and acidic residues" evidence="3">
    <location>
        <begin position="169"/>
        <end position="201"/>
    </location>
</feature>
<dbReference type="RefSeq" id="XP_065644184.1">
    <property type="nucleotide sequence ID" value="XM_065788112.1"/>
</dbReference>
<feature type="compositionally biased region" description="Basic residues" evidence="3">
    <location>
        <begin position="155"/>
        <end position="168"/>
    </location>
</feature>
<dbReference type="GeneID" id="100204213"/>
<dbReference type="PANTHER" id="PTHR45880">
    <property type="entry name" value="RNA-BINDING MOTIF PROTEIN, X-LINKED 2"/>
    <property type="match status" value="1"/>
</dbReference>
<dbReference type="InterPro" id="IPR012677">
    <property type="entry name" value="Nucleotide-bd_a/b_plait_sf"/>
</dbReference>
<dbReference type="Gene3D" id="3.30.70.330">
    <property type="match status" value="1"/>
</dbReference>
<evidence type="ECO:0000256" key="3">
    <source>
        <dbReference type="SAM" id="MobiDB-lite"/>
    </source>
</evidence>
<keyword evidence="5" id="KW-1185">Reference proteome</keyword>
<organism evidence="5 7">
    <name type="scientific">Hydra vulgaris</name>
    <name type="common">Hydra</name>
    <name type="synonym">Hydra attenuata</name>
    <dbReference type="NCBI Taxonomy" id="6087"/>
    <lineage>
        <taxon>Eukaryota</taxon>
        <taxon>Metazoa</taxon>
        <taxon>Cnidaria</taxon>
        <taxon>Hydrozoa</taxon>
        <taxon>Hydroidolina</taxon>
        <taxon>Anthoathecata</taxon>
        <taxon>Aplanulata</taxon>
        <taxon>Hydridae</taxon>
        <taxon>Hydra</taxon>
    </lineage>
</organism>
<proteinExistence type="predicted"/>
<evidence type="ECO:0000313" key="6">
    <source>
        <dbReference type="RefSeq" id="XP_065644184.1"/>
    </source>
</evidence>
<feature type="compositionally biased region" description="Basic and acidic residues" evidence="3">
    <location>
        <begin position="113"/>
        <end position="135"/>
    </location>
</feature>